<reference evidence="1 2" key="1">
    <citation type="journal article" date="2022" name="DNA Res.">
        <title>Chromosomal-level genome assembly of the orchid tree Bauhinia variegata (Leguminosae; Cercidoideae) supports the allotetraploid origin hypothesis of Bauhinia.</title>
        <authorList>
            <person name="Zhong Y."/>
            <person name="Chen Y."/>
            <person name="Zheng D."/>
            <person name="Pang J."/>
            <person name="Liu Y."/>
            <person name="Luo S."/>
            <person name="Meng S."/>
            <person name="Qian L."/>
            <person name="Wei D."/>
            <person name="Dai S."/>
            <person name="Zhou R."/>
        </authorList>
    </citation>
    <scope>NUCLEOTIDE SEQUENCE [LARGE SCALE GENOMIC DNA]</scope>
    <source>
        <strain evidence="1">BV-YZ2020</strain>
    </source>
</reference>
<name>A0ACB9PXZ3_BAUVA</name>
<organism evidence="1 2">
    <name type="scientific">Bauhinia variegata</name>
    <name type="common">Purple orchid tree</name>
    <name type="synonym">Phanera variegata</name>
    <dbReference type="NCBI Taxonomy" id="167791"/>
    <lineage>
        <taxon>Eukaryota</taxon>
        <taxon>Viridiplantae</taxon>
        <taxon>Streptophyta</taxon>
        <taxon>Embryophyta</taxon>
        <taxon>Tracheophyta</taxon>
        <taxon>Spermatophyta</taxon>
        <taxon>Magnoliopsida</taxon>
        <taxon>eudicotyledons</taxon>
        <taxon>Gunneridae</taxon>
        <taxon>Pentapetalae</taxon>
        <taxon>rosids</taxon>
        <taxon>fabids</taxon>
        <taxon>Fabales</taxon>
        <taxon>Fabaceae</taxon>
        <taxon>Cercidoideae</taxon>
        <taxon>Cercideae</taxon>
        <taxon>Bauhiniinae</taxon>
        <taxon>Bauhinia</taxon>
    </lineage>
</organism>
<keyword evidence="2" id="KW-1185">Reference proteome</keyword>
<accession>A0ACB9PXZ3</accession>
<dbReference type="Proteomes" id="UP000828941">
    <property type="component" value="Chromosome 3"/>
</dbReference>
<sequence>MCLYIFIGANSHCSINTGALVTSVKNFPGVRGIVLGILNGYLGLSAAIITQFYYTFYGNDTKSLILLMAWLPSATAFVFLPVIRHHKGLQQPNDSKVFYKFLYMTLVLAGFLMIVIIVQKCFKFTQSEYYVTTTIMLILLILPLAAVIIEEHRIWKTKQEEINGGDPPKPLKITTEKSNQENSSAEQVSCCTSMFNPPNRGEDYTILQAIFSIDMLLLLLSTICGLGGNLAVVNNLSQIGIALGYPSHSILTFASLLAIWIYLGTVAQGVVSEFLVTKLKLPRPLMITTILLLSCVGHLLIAFNVPNGLYAASIIIGICFGANWPLLFSIISELFGLKYYSTLYNVGSVASPIGSYLLGVRVAGHLYDREAIKQMAALGLKRKPGEELNCNGGECYRLAFFIITAASMFGALVSLILVFRTRNFYRSDIYRKFREDDRAAETSIAVANGSLA</sequence>
<comment type="caution">
    <text evidence="1">The sequence shown here is derived from an EMBL/GenBank/DDBJ whole genome shotgun (WGS) entry which is preliminary data.</text>
</comment>
<evidence type="ECO:0000313" key="2">
    <source>
        <dbReference type="Proteomes" id="UP000828941"/>
    </source>
</evidence>
<proteinExistence type="predicted"/>
<gene>
    <name evidence="1" type="ORF">L6164_006907</name>
</gene>
<dbReference type="EMBL" id="CM039428">
    <property type="protein sequence ID" value="KAI4352682.1"/>
    <property type="molecule type" value="Genomic_DNA"/>
</dbReference>
<evidence type="ECO:0000313" key="1">
    <source>
        <dbReference type="EMBL" id="KAI4352682.1"/>
    </source>
</evidence>
<protein>
    <submittedName>
        <fullName evidence="1">Uncharacterized protein</fullName>
    </submittedName>
</protein>